<accession>A0ACA9M647</accession>
<comment type="caution">
    <text evidence="1">The sequence shown here is derived from an EMBL/GenBank/DDBJ whole genome shotgun (WGS) entry which is preliminary data.</text>
</comment>
<name>A0ACA9M647_9GLOM</name>
<dbReference type="Proteomes" id="UP000789920">
    <property type="component" value="Unassembled WGS sequence"/>
</dbReference>
<dbReference type="EMBL" id="CAJVQC010006644">
    <property type="protein sequence ID" value="CAG8569389.1"/>
    <property type="molecule type" value="Genomic_DNA"/>
</dbReference>
<keyword evidence="2" id="KW-1185">Reference proteome</keyword>
<reference evidence="1" key="1">
    <citation type="submission" date="2021-06" db="EMBL/GenBank/DDBJ databases">
        <authorList>
            <person name="Kallberg Y."/>
            <person name="Tangrot J."/>
            <person name="Rosling A."/>
        </authorList>
    </citation>
    <scope>NUCLEOTIDE SEQUENCE</scope>
    <source>
        <strain evidence="1">MA461A</strain>
    </source>
</reference>
<sequence>PKNDYIMNAGVFLIKNSEWSRKFLGETQRQTKYYQHGLLEQHAMYILMQKEEYQNGTLYLEDDDRTFNTYPHRYIPGDFVVHWAPDYECPAENVLDGIKKFKQYEDNREFKFTLKYFPVPPFLE</sequence>
<organism evidence="1 2">
    <name type="scientific">Racocetra persica</name>
    <dbReference type="NCBI Taxonomy" id="160502"/>
    <lineage>
        <taxon>Eukaryota</taxon>
        <taxon>Fungi</taxon>
        <taxon>Fungi incertae sedis</taxon>
        <taxon>Mucoromycota</taxon>
        <taxon>Glomeromycotina</taxon>
        <taxon>Glomeromycetes</taxon>
        <taxon>Diversisporales</taxon>
        <taxon>Gigasporaceae</taxon>
        <taxon>Racocetra</taxon>
    </lineage>
</organism>
<evidence type="ECO:0000313" key="2">
    <source>
        <dbReference type="Proteomes" id="UP000789920"/>
    </source>
</evidence>
<feature type="non-terminal residue" evidence="1">
    <location>
        <position position="1"/>
    </location>
</feature>
<gene>
    <name evidence="1" type="ORF">RPERSI_LOCUS4691</name>
</gene>
<proteinExistence type="predicted"/>
<evidence type="ECO:0000313" key="1">
    <source>
        <dbReference type="EMBL" id="CAG8569389.1"/>
    </source>
</evidence>
<protein>
    <submittedName>
        <fullName evidence="1">25051_t:CDS:1</fullName>
    </submittedName>
</protein>